<evidence type="ECO:0000313" key="2">
    <source>
        <dbReference type="EMBL" id="GAA1540257.1"/>
    </source>
</evidence>
<dbReference type="Proteomes" id="UP001501470">
    <property type="component" value="Unassembled WGS sequence"/>
</dbReference>
<protein>
    <submittedName>
        <fullName evidence="2">Uncharacterized protein</fullName>
    </submittedName>
</protein>
<organism evidence="2 3">
    <name type="scientific">Dactylosporangium maewongense</name>
    <dbReference type="NCBI Taxonomy" id="634393"/>
    <lineage>
        <taxon>Bacteria</taxon>
        <taxon>Bacillati</taxon>
        <taxon>Actinomycetota</taxon>
        <taxon>Actinomycetes</taxon>
        <taxon>Micromonosporales</taxon>
        <taxon>Micromonosporaceae</taxon>
        <taxon>Dactylosporangium</taxon>
    </lineage>
</organism>
<reference evidence="2 3" key="1">
    <citation type="journal article" date="2019" name="Int. J. Syst. Evol. Microbiol.">
        <title>The Global Catalogue of Microorganisms (GCM) 10K type strain sequencing project: providing services to taxonomists for standard genome sequencing and annotation.</title>
        <authorList>
            <consortium name="The Broad Institute Genomics Platform"/>
            <consortium name="The Broad Institute Genome Sequencing Center for Infectious Disease"/>
            <person name="Wu L."/>
            <person name="Ma J."/>
        </authorList>
    </citation>
    <scope>NUCLEOTIDE SEQUENCE [LARGE SCALE GENOMIC DNA]</scope>
    <source>
        <strain evidence="2 3">JCM 15933</strain>
    </source>
</reference>
<sequence>MARRPVEFRNSVDGPTRTLPERFVTARCDTGAGLGVVGSKYEVLQNEDAFAFLQELVDRHDVLWESAGALRGGRKVFICMRLPNTVTVDAPGVADQIIPFIVVLNSHDGSSQFQVVVTPWRPVCGNTERFALRDAHARWGVRHTCNARERIEEARRTLGLSIEYFNVRHRRWPSYSSSSTPTGFLHRRSTMKRPPGSSSAKSYPPTSPPQRSPNGQPTGLPRISCLPHRSGESRRCRPVGGCSVRLAGTPAGAVALRDRWTRRTHRRFEVRSP</sequence>
<name>A0ABN2BG06_9ACTN</name>
<dbReference type="NCBIfam" id="TIGR03299">
    <property type="entry name" value="LGT_TIGR03299"/>
    <property type="match status" value="1"/>
</dbReference>
<dbReference type="Pfam" id="PF06067">
    <property type="entry name" value="DUF932"/>
    <property type="match status" value="1"/>
</dbReference>
<evidence type="ECO:0000313" key="3">
    <source>
        <dbReference type="Proteomes" id="UP001501470"/>
    </source>
</evidence>
<keyword evidence="3" id="KW-1185">Reference proteome</keyword>
<accession>A0ABN2BG06</accession>
<dbReference type="EMBL" id="BAAAQD010000015">
    <property type="protein sequence ID" value="GAA1540257.1"/>
    <property type="molecule type" value="Genomic_DNA"/>
</dbReference>
<dbReference type="InterPro" id="IPR017686">
    <property type="entry name" value="Phg/plasmid-like_prot"/>
</dbReference>
<feature type="region of interest" description="Disordered" evidence="1">
    <location>
        <begin position="174"/>
        <end position="244"/>
    </location>
</feature>
<proteinExistence type="predicted"/>
<comment type="caution">
    <text evidence="2">The sequence shown here is derived from an EMBL/GenBank/DDBJ whole genome shotgun (WGS) entry which is preliminary data.</text>
</comment>
<gene>
    <name evidence="2" type="ORF">GCM10009827_069500</name>
</gene>
<evidence type="ECO:0000256" key="1">
    <source>
        <dbReference type="SAM" id="MobiDB-lite"/>
    </source>
</evidence>
<dbReference type="InterPro" id="IPR026325">
    <property type="entry name" value="DUF932"/>
</dbReference>